<evidence type="ECO:0000313" key="2">
    <source>
        <dbReference type="Proteomes" id="UP001148629"/>
    </source>
</evidence>
<dbReference type="EMBL" id="JANRMS010000689">
    <property type="protein sequence ID" value="KAJ3535753.1"/>
    <property type="molecule type" value="Genomic_DNA"/>
</dbReference>
<reference evidence="1" key="1">
    <citation type="submission" date="2022-08" db="EMBL/GenBank/DDBJ databases">
        <title>Genome Sequence of Fusarium decemcellulare.</title>
        <authorList>
            <person name="Buettner E."/>
        </authorList>
    </citation>
    <scope>NUCLEOTIDE SEQUENCE</scope>
    <source>
        <strain evidence="1">Babe19</strain>
    </source>
</reference>
<protein>
    <submittedName>
        <fullName evidence="1">Uncharacterized protein</fullName>
    </submittedName>
</protein>
<proteinExistence type="predicted"/>
<evidence type="ECO:0000313" key="1">
    <source>
        <dbReference type="EMBL" id="KAJ3535753.1"/>
    </source>
</evidence>
<sequence>MDYYYPTIEEDDATIRKLARSETAFITTMLDEDAKNYHVWSYRQYLVSKLSMWTMSELLSTQNHIEEDVRNNSAWSHRFYIIFSDPTASTPGSGPTQADPRVPAETLDREINYTKKKISLAPQNQSSWNYLSGVLAKGARPLSSVKEFVEGFVTGLGEDDEDVRSSHALDFLAKLYNEEGDKDKAELCLRRLVEKWDPVREGYWKYRVTLLKSGGKE</sequence>
<dbReference type="Proteomes" id="UP001148629">
    <property type="component" value="Unassembled WGS sequence"/>
</dbReference>
<comment type="caution">
    <text evidence="1">The sequence shown here is derived from an EMBL/GenBank/DDBJ whole genome shotgun (WGS) entry which is preliminary data.</text>
</comment>
<gene>
    <name evidence="1" type="ORF">NM208_g7009</name>
</gene>
<name>A0ACC1SAU1_9HYPO</name>
<organism evidence="1 2">
    <name type="scientific">Fusarium decemcellulare</name>
    <dbReference type="NCBI Taxonomy" id="57161"/>
    <lineage>
        <taxon>Eukaryota</taxon>
        <taxon>Fungi</taxon>
        <taxon>Dikarya</taxon>
        <taxon>Ascomycota</taxon>
        <taxon>Pezizomycotina</taxon>
        <taxon>Sordariomycetes</taxon>
        <taxon>Hypocreomycetidae</taxon>
        <taxon>Hypocreales</taxon>
        <taxon>Nectriaceae</taxon>
        <taxon>Fusarium</taxon>
        <taxon>Fusarium decemcellulare species complex</taxon>
    </lineage>
</organism>
<accession>A0ACC1SAU1</accession>
<keyword evidence="2" id="KW-1185">Reference proteome</keyword>